<sequence length="405" mass="46093">MPLVRIEFPVWDSEFRMGIDDLTALEIRPGQSGSGFHFFYDTKRRRLITDFVLREGPNVALLCEVTLIKKDDEFSPRIKLWKKNMKGPGKDAAQLEIPDLPETRQIKALVDTSEAHKEFWELIDFIRGFKGVSLPVGNLRIIDADSAQIASMLQATDRTVAIDAVRMALGSSLTDQDIALIANRKEQLRIFERLLHEDAYFAEVRERLGVDPEELWQRFFEKNQWIFGYGLQMVTTEAIGSGKLERYTTGANVFEGAGKRSDAIMRTRGFVSSLLFCEIKRHDTELLARAPYRKPDVYRPSAELTGSVAQVQKTARKALRTWSDQIKKMFGDDGTPLGLEVSTSRPRQVVLIGSLKEFDTPHGINGEKIESFELFRTSVADTEVITFDELLERARFIVQDRARPT</sequence>
<dbReference type="InterPro" id="IPR025359">
    <property type="entry name" value="SduA_C"/>
</dbReference>
<dbReference type="Pfam" id="PF14082">
    <property type="entry name" value="SduA_C"/>
    <property type="match status" value="1"/>
</dbReference>
<protein>
    <submittedName>
        <fullName evidence="2">Uncharacterized protein DUF4263</fullName>
    </submittedName>
</protein>
<gene>
    <name evidence="2" type="ORF">FHX44_117803</name>
</gene>
<proteinExistence type="predicted"/>
<dbReference type="AlphaFoldDB" id="A0A561T418"/>
<accession>A0A561T418</accession>
<feature type="domain" description="Shedu protein SduA C-terminal" evidence="1">
    <location>
        <begin position="212"/>
        <end position="391"/>
    </location>
</feature>
<comment type="caution">
    <text evidence="2">The sequence shown here is derived from an EMBL/GenBank/DDBJ whole genome shotgun (WGS) entry which is preliminary data.</text>
</comment>
<evidence type="ECO:0000313" key="3">
    <source>
        <dbReference type="Proteomes" id="UP000321261"/>
    </source>
</evidence>
<reference evidence="2 3" key="1">
    <citation type="submission" date="2019-06" db="EMBL/GenBank/DDBJ databases">
        <title>Sequencing the genomes of 1000 actinobacteria strains.</title>
        <authorList>
            <person name="Klenk H.-P."/>
        </authorList>
    </citation>
    <scope>NUCLEOTIDE SEQUENCE [LARGE SCALE GENOMIC DNA]</scope>
    <source>
        <strain evidence="2 3">DSM 45671</strain>
    </source>
</reference>
<keyword evidence="3" id="KW-1185">Reference proteome</keyword>
<name>A0A561T418_9PSEU</name>
<dbReference type="OrthoDB" id="3672974at2"/>
<dbReference type="EMBL" id="VIWU01000001">
    <property type="protein sequence ID" value="TWF81858.1"/>
    <property type="molecule type" value="Genomic_DNA"/>
</dbReference>
<evidence type="ECO:0000313" key="2">
    <source>
        <dbReference type="EMBL" id="TWF81858.1"/>
    </source>
</evidence>
<organism evidence="2 3">
    <name type="scientific">Pseudonocardia hierapolitana</name>
    <dbReference type="NCBI Taxonomy" id="1128676"/>
    <lineage>
        <taxon>Bacteria</taxon>
        <taxon>Bacillati</taxon>
        <taxon>Actinomycetota</taxon>
        <taxon>Actinomycetes</taxon>
        <taxon>Pseudonocardiales</taxon>
        <taxon>Pseudonocardiaceae</taxon>
        <taxon>Pseudonocardia</taxon>
    </lineage>
</organism>
<evidence type="ECO:0000259" key="1">
    <source>
        <dbReference type="Pfam" id="PF14082"/>
    </source>
</evidence>
<dbReference type="Proteomes" id="UP000321261">
    <property type="component" value="Unassembled WGS sequence"/>
</dbReference>